<keyword evidence="2" id="KW-1185">Reference proteome</keyword>
<dbReference type="InterPro" id="IPR029060">
    <property type="entry name" value="PIN-like_dom_sf"/>
</dbReference>
<organism evidence="1 2">
    <name type="scientific">Haloplanus rallus</name>
    <dbReference type="NCBI Taxonomy" id="1816183"/>
    <lineage>
        <taxon>Archaea</taxon>
        <taxon>Methanobacteriati</taxon>
        <taxon>Methanobacteriota</taxon>
        <taxon>Stenosarchaea group</taxon>
        <taxon>Halobacteria</taxon>
        <taxon>Halobacteriales</taxon>
        <taxon>Haloferacaceae</taxon>
        <taxon>Haloplanus</taxon>
    </lineage>
</organism>
<protein>
    <submittedName>
        <fullName evidence="1">Nucleotide-binding protein</fullName>
    </submittedName>
</protein>
<dbReference type="RefSeq" id="WP_157689248.1">
    <property type="nucleotide sequence ID" value="NZ_CP034345.1"/>
</dbReference>
<dbReference type="Proteomes" id="UP000428325">
    <property type="component" value="Chromosome"/>
</dbReference>
<evidence type="ECO:0000313" key="2">
    <source>
        <dbReference type="Proteomes" id="UP000428325"/>
    </source>
</evidence>
<dbReference type="AlphaFoldDB" id="A0A6B9FEG3"/>
<evidence type="ECO:0000313" key="1">
    <source>
        <dbReference type="EMBL" id="QGX94789.1"/>
    </source>
</evidence>
<reference evidence="1 2" key="1">
    <citation type="submission" date="2018-12" db="EMBL/GenBank/DDBJ databases">
        <title>Complete genome sequence of Haloplanus rallus MBLA0036.</title>
        <authorList>
            <person name="Nam Y.-d."/>
            <person name="Kang J."/>
            <person name="Chung W.-H."/>
            <person name="Park Y.S."/>
        </authorList>
    </citation>
    <scope>NUCLEOTIDE SEQUENCE [LARGE SCALE GENOMIC DNA]</scope>
    <source>
        <strain evidence="1 2">MBLA0036</strain>
    </source>
</reference>
<dbReference type="KEGG" id="hra:EI982_08245"/>
<dbReference type="OrthoDB" id="195544at2157"/>
<name>A0A6B9FEG3_9EURY</name>
<dbReference type="Gene3D" id="3.40.50.1010">
    <property type="entry name" value="5'-nuclease"/>
    <property type="match status" value="1"/>
</dbReference>
<gene>
    <name evidence="1" type="ORF">EI982_08245</name>
</gene>
<sequence length="164" mass="17932">MTTAVDTNALLAILYDDTHTDASETALRQAYQEGKLVIAPIVYAELAADGHFDTVSELNEFLGDFSLRLGEPSRDALFRAGQQFQRYTSRRPDGLQCPTCGHKQRGVCEACGDDLAPRQHIAADFLIGGHAVVDAESLISFDSGFYETYFPSLTVRPAEDSSHS</sequence>
<accession>A0A6B9FEG3</accession>
<proteinExistence type="predicted"/>
<dbReference type="EMBL" id="CP034345">
    <property type="protein sequence ID" value="QGX94789.1"/>
    <property type="molecule type" value="Genomic_DNA"/>
</dbReference>
<dbReference type="GeneID" id="43369521"/>
<dbReference type="SUPFAM" id="SSF88723">
    <property type="entry name" value="PIN domain-like"/>
    <property type="match status" value="1"/>
</dbReference>